<feature type="compositionally biased region" description="Basic and acidic residues" evidence="1">
    <location>
        <begin position="276"/>
        <end position="290"/>
    </location>
</feature>
<feature type="region of interest" description="Disordered" evidence="1">
    <location>
        <begin position="263"/>
        <end position="290"/>
    </location>
</feature>
<feature type="region of interest" description="Disordered" evidence="1">
    <location>
        <begin position="320"/>
        <end position="355"/>
    </location>
</feature>
<keyword evidence="3" id="KW-1185">Reference proteome</keyword>
<proteinExistence type="predicted"/>
<evidence type="ECO:0000313" key="3">
    <source>
        <dbReference type="Proteomes" id="UP000271974"/>
    </source>
</evidence>
<reference evidence="2 3" key="1">
    <citation type="submission" date="2019-01" db="EMBL/GenBank/DDBJ databases">
        <title>A draft genome assembly of the solar-powered sea slug Elysia chlorotica.</title>
        <authorList>
            <person name="Cai H."/>
            <person name="Li Q."/>
            <person name="Fang X."/>
            <person name="Li J."/>
            <person name="Curtis N.E."/>
            <person name="Altenburger A."/>
            <person name="Shibata T."/>
            <person name="Feng M."/>
            <person name="Maeda T."/>
            <person name="Schwartz J.A."/>
            <person name="Shigenobu S."/>
            <person name="Lundholm N."/>
            <person name="Nishiyama T."/>
            <person name="Yang H."/>
            <person name="Hasebe M."/>
            <person name="Li S."/>
            <person name="Pierce S.K."/>
            <person name="Wang J."/>
        </authorList>
    </citation>
    <scope>NUCLEOTIDE SEQUENCE [LARGE SCALE GENOMIC DNA]</scope>
    <source>
        <strain evidence="2">EC2010</strain>
        <tissue evidence="2">Whole organism of an adult</tissue>
    </source>
</reference>
<accession>A0A3S1AD98</accession>
<organism evidence="2 3">
    <name type="scientific">Elysia chlorotica</name>
    <name type="common">Eastern emerald elysia</name>
    <name type="synonym">Sea slug</name>
    <dbReference type="NCBI Taxonomy" id="188477"/>
    <lineage>
        <taxon>Eukaryota</taxon>
        <taxon>Metazoa</taxon>
        <taxon>Spiralia</taxon>
        <taxon>Lophotrochozoa</taxon>
        <taxon>Mollusca</taxon>
        <taxon>Gastropoda</taxon>
        <taxon>Heterobranchia</taxon>
        <taxon>Euthyneura</taxon>
        <taxon>Panpulmonata</taxon>
        <taxon>Sacoglossa</taxon>
        <taxon>Placobranchoidea</taxon>
        <taxon>Plakobranchidae</taxon>
        <taxon>Elysia</taxon>
    </lineage>
</organism>
<dbReference type="AlphaFoldDB" id="A0A3S1AD98"/>
<comment type="caution">
    <text evidence="2">The sequence shown here is derived from an EMBL/GenBank/DDBJ whole genome shotgun (WGS) entry which is preliminary data.</text>
</comment>
<sequence>MTRESPVEVSPRSTDREIRENRMLTPQSINEFQDDDENRFIQVNNIHENPRPEDTVESQLLYQAFILDNVLNICNRRPDNEIDLRLDRHELLHMYFFTPMIQPLDYLILRCGFLDLQWQPSASVVCLIKRFHTLLDEATSSNTLYSEPSLRLFSGFFNCLHAPSYDCLDTTCSKISNALFNFSKQVSSFPNNASYEQPLAVSEHPEDNGMSNNPCSPSYNPALAQDQYHIGDDEPGFETDNQERIDAMFREFCRLHSNALRMHCGTSDNRSTPSSEQREVRSSREDTFEQHTEQDYSYLQMCQQQSEATFREFRRLNAGSSQHYMPPSGSSRSKNDSSLASIPSEPDGSRNRSGCIELSGVEDTSQDAVPPNPRGSSTCTIGTNGNGCEIFRPIAMKKRVTPKYKEAKIHIRYKASKEITATSHRCQCHRGNANFVTSYLYFKSPSGVWVRTTRSPCGSQLVSTKNKDHRRILFIREADGHIDFFIREASGHTTIVCIEEFDHVTVLQQAWPEPMRELAPQGDTRVGHSHLQYLQYVVELMNRRTHRRRRKGTRRKKI</sequence>
<name>A0A3S1AD98_ELYCH</name>
<gene>
    <name evidence="2" type="ORF">EGW08_003285</name>
</gene>
<feature type="region of interest" description="Disordered" evidence="1">
    <location>
        <begin position="361"/>
        <end position="380"/>
    </location>
</feature>
<evidence type="ECO:0000313" key="2">
    <source>
        <dbReference type="EMBL" id="RUS88949.1"/>
    </source>
</evidence>
<dbReference type="OrthoDB" id="10678491at2759"/>
<feature type="compositionally biased region" description="Polar residues" evidence="1">
    <location>
        <begin position="320"/>
        <end position="341"/>
    </location>
</feature>
<dbReference type="Proteomes" id="UP000271974">
    <property type="component" value="Unassembled WGS sequence"/>
</dbReference>
<evidence type="ECO:0000256" key="1">
    <source>
        <dbReference type="SAM" id="MobiDB-lite"/>
    </source>
</evidence>
<feature type="region of interest" description="Disordered" evidence="1">
    <location>
        <begin position="1"/>
        <end position="21"/>
    </location>
</feature>
<dbReference type="EMBL" id="RQTK01000070">
    <property type="protein sequence ID" value="RUS88949.1"/>
    <property type="molecule type" value="Genomic_DNA"/>
</dbReference>
<protein>
    <submittedName>
        <fullName evidence="2">Uncharacterized protein</fullName>
    </submittedName>
</protein>